<sequence length="127" mass="14644">MEDKECIIAEKQKSKRNDLLLTAILKAGPGEAFAVFLDALKPNHINVWKTIDDKLTSDSRKLYNADSGAKQDLKQRKIKSNVNLSEITVLLFGINESKRRRICYQSHNERETYEKHFRSVTGNNVFF</sequence>
<accession>A0AAD8C7R4</accession>
<organism evidence="1 2">
    <name type="scientific">Biomphalaria pfeifferi</name>
    <name type="common">Bloodfluke planorb</name>
    <name type="synonym">Freshwater snail</name>
    <dbReference type="NCBI Taxonomy" id="112525"/>
    <lineage>
        <taxon>Eukaryota</taxon>
        <taxon>Metazoa</taxon>
        <taxon>Spiralia</taxon>
        <taxon>Lophotrochozoa</taxon>
        <taxon>Mollusca</taxon>
        <taxon>Gastropoda</taxon>
        <taxon>Heterobranchia</taxon>
        <taxon>Euthyneura</taxon>
        <taxon>Panpulmonata</taxon>
        <taxon>Hygrophila</taxon>
        <taxon>Lymnaeoidea</taxon>
        <taxon>Planorbidae</taxon>
        <taxon>Biomphalaria</taxon>
    </lineage>
</organism>
<name>A0AAD8C7R4_BIOPF</name>
<evidence type="ECO:0000313" key="2">
    <source>
        <dbReference type="Proteomes" id="UP001233172"/>
    </source>
</evidence>
<comment type="caution">
    <text evidence="1">The sequence shown here is derived from an EMBL/GenBank/DDBJ whole genome shotgun (WGS) entry which is preliminary data.</text>
</comment>
<dbReference type="Proteomes" id="UP001233172">
    <property type="component" value="Unassembled WGS sequence"/>
</dbReference>
<gene>
    <name evidence="1" type="ORF">Bpfe_003217</name>
</gene>
<dbReference type="CDD" id="cd01671">
    <property type="entry name" value="CARD"/>
    <property type="match status" value="1"/>
</dbReference>
<keyword evidence="2" id="KW-1185">Reference proteome</keyword>
<evidence type="ECO:0000313" key="1">
    <source>
        <dbReference type="EMBL" id="KAK0067119.1"/>
    </source>
</evidence>
<reference evidence="1" key="2">
    <citation type="submission" date="2023-04" db="EMBL/GenBank/DDBJ databases">
        <authorList>
            <person name="Bu L."/>
            <person name="Lu L."/>
            <person name="Laidemitt M.R."/>
            <person name="Zhang S.M."/>
            <person name="Mutuku M."/>
            <person name="Mkoji G."/>
            <person name="Steinauer M."/>
            <person name="Loker E.S."/>
        </authorList>
    </citation>
    <scope>NUCLEOTIDE SEQUENCE</scope>
    <source>
        <strain evidence="1">KasaAsao</strain>
        <tissue evidence="1">Whole Snail</tissue>
    </source>
</reference>
<proteinExistence type="predicted"/>
<dbReference type="InterPro" id="IPR011029">
    <property type="entry name" value="DEATH-like_dom_sf"/>
</dbReference>
<dbReference type="AlphaFoldDB" id="A0AAD8C7R4"/>
<protein>
    <recommendedName>
        <fullName evidence="3">CARD domain-containing protein</fullName>
    </recommendedName>
</protein>
<evidence type="ECO:0008006" key="3">
    <source>
        <dbReference type="Google" id="ProtNLM"/>
    </source>
</evidence>
<reference evidence="1" key="1">
    <citation type="journal article" date="2023" name="PLoS Negl. Trop. Dis.">
        <title>A genome sequence for Biomphalaria pfeifferi, the major vector snail for the human-infecting parasite Schistosoma mansoni.</title>
        <authorList>
            <person name="Bu L."/>
            <person name="Lu L."/>
            <person name="Laidemitt M.R."/>
            <person name="Zhang S.M."/>
            <person name="Mutuku M."/>
            <person name="Mkoji G."/>
            <person name="Steinauer M."/>
            <person name="Loker E.S."/>
        </authorList>
    </citation>
    <scope>NUCLEOTIDE SEQUENCE</scope>
    <source>
        <strain evidence="1">KasaAsao</strain>
    </source>
</reference>
<dbReference type="Gene3D" id="1.10.533.10">
    <property type="entry name" value="Death Domain, Fas"/>
    <property type="match status" value="1"/>
</dbReference>
<dbReference type="EMBL" id="JASAOG010000008">
    <property type="protein sequence ID" value="KAK0067119.1"/>
    <property type="molecule type" value="Genomic_DNA"/>
</dbReference>